<evidence type="ECO:0000313" key="6">
    <source>
        <dbReference type="EMBL" id="PSL57544.1"/>
    </source>
</evidence>
<dbReference type="PANTHER" id="PTHR47506">
    <property type="entry name" value="TRANSCRIPTIONAL REGULATORY PROTEIN"/>
    <property type="match status" value="1"/>
</dbReference>
<keyword evidence="1" id="KW-0805">Transcription regulation</keyword>
<dbReference type="PROSITE" id="PS01081">
    <property type="entry name" value="HTH_TETR_1"/>
    <property type="match status" value="1"/>
</dbReference>
<dbReference type="GO" id="GO:0003677">
    <property type="term" value="F:DNA binding"/>
    <property type="evidence" value="ECO:0007669"/>
    <property type="project" value="UniProtKB-UniRule"/>
</dbReference>
<feature type="DNA-binding region" description="H-T-H motif" evidence="4">
    <location>
        <begin position="31"/>
        <end position="50"/>
    </location>
</feature>
<dbReference type="Proteomes" id="UP000241118">
    <property type="component" value="Unassembled WGS sequence"/>
</dbReference>
<evidence type="ECO:0000259" key="5">
    <source>
        <dbReference type="PROSITE" id="PS50977"/>
    </source>
</evidence>
<accession>A0A2P8IGI2</accession>
<evidence type="ECO:0000256" key="1">
    <source>
        <dbReference type="ARBA" id="ARBA00023015"/>
    </source>
</evidence>
<dbReference type="SUPFAM" id="SSF48498">
    <property type="entry name" value="Tetracyclin repressor-like, C-terminal domain"/>
    <property type="match status" value="1"/>
</dbReference>
<dbReference type="InterPro" id="IPR009057">
    <property type="entry name" value="Homeodomain-like_sf"/>
</dbReference>
<dbReference type="OrthoDB" id="9805134at2"/>
<evidence type="ECO:0000256" key="4">
    <source>
        <dbReference type="PROSITE-ProRule" id="PRU00335"/>
    </source>
</evidence>
<protein>
    <submittedName>
        <fullName evidence="6">TetR family transcriptional regulator</fullName>
    </submittedName>
</protein>
<dbReference type="RefSeq" id="WP_106614463.1">
    <property type="nucleotide sequence ID" value="NZ_PYAX01000002.1"/>
</dbReference>
<feature type="domain" description="HTH tetR-type" evidence="5">
    <location>
        <begin position="8"/>
        <end position="68"/>
    </location>
</feature>
<dbReference type="SUPFAM" id="SSF46689">
    <property type="entry name" value="Homeodomain-like"/>
    <property type="match status" value="1"/>
</dbReference>
<dbReference type="InterPro" id="IPR001647">
    <property type="entry name" value="HTH_TetR"/>
</dbReference>
<dbReference type="InterPro" id="IPR023772">
    <property type="entry name" value="DNA-bd_HTH_TetR-type_CS"/>
</dbReference>
<keyword evidence="7" id="KW-1185">Reference proteome</keyword>
<dbReference type="EMBL" id="PYAX01000002">
    <property type="protein sequence ID" value="PSL57544.1"/>
    <property type="molecule type" value="Genomic_DNA"/>
</dbReference>
<evidence type="ECO:0000256" key="3">
    <source>
        <dbReference type="ARBA" id="ARBA00023163"/>
    </source>
</evidence>
<dbReference type="Pfam" id="PF00440">
    <property type="entry name" value="TetR_N"/>
    <property type="match status" value="1"/>
</dbReference>
<evidence type="ECO:0000313" key="7">
    <source>
        <dbReference type="Proteomes" id="UP000241118"/>
    </source>
</evidence>
<evidence type="ECO:0000256" key="2">
    <source>
        <dbReference type="ARBA" id="ARBA00023125"/>
    </source>
</evidence>
<dbReference type="PRINTS" id="PR00455">
    <property type="entry name" value="HTHTETR"/>
</dbReference>
<gene>
    <name evidence="6" type="ORF">B0I31_102523</name>
</gene>
<keyword evidence="2 4" id="KW-0238">DNA-binding</keyword>
<dbReference type="PROSITE" id="PS50977">
    <property type="entry name" value="HTH_TETR_2"/>
    <property type="match status" value="1"/>
</dbReference>
<keyword evidence="3" id="KW-0804">Transcription</keyword>
<sequence length="199" mass="21140">MAGGRPRAFDADAALDRALEVFWRQGYEGTSLTDLTTALGINRPSLYAAFGNKEELFLKALERYNSGPGAYAAEALAAPTVREVVQRLVLGAVELTTGPHTPPGCLTVHGVHACDPDSAAVRHAAIACRMAGEAALRRRFEQAADLPADCDATTLARLVHTVTDGIAVQAASGRTRDELHRVAELALRTLVPETGSERP</sequence>
<dbReference type="AlphaFoldDB" id="A0A2P8IGI2"/>
<comment type="caution">
    <text evidence="6">The sequence shown here is derived from an EMBL/GenBank/DDBJ whole genome shotgun (WGS) entry which is preliminary data.</text>
</comment>
<organism evidence="6 7">
    <name type="scientific">Saccharothrix carnea</name>
    <dbReference type="NCBI Taxonomy" id="1280637"/>
    <lineage>
        <taxon>Bacteria</taxon>
        <taxon>Bacillati</taxon>
        <taxon>Actinomycetota</taxon>
        <taxon>Actinomycetes</taxon>
        <taxon>Pseudonocardiales</taxon>
        <taxon>Pseudonocardiaceae</taxon>
        <taxon>Saccharothrix</taxon>
    </lineage>
</organism>
<reference evidence="6 7" key="1">
    <citation type="submission" date="2018-03" db="EMBL/GenBank/DDBJ databases">
        <title>Genomic Encyclopedia of Type Strains, Phase III (KMG-III): the genomes of soil and plant-associated and newly described type strains.</title>
        <authorList>
            <person name="Whitman W."/>
        </authorList>
    </citation>
    <scope>NUCLEOTIDE SEQUENCE [LARGE SCALE GENOMIC DNA]</scope>
    <source>
        <strain evidence="6 7">CGMCC 4.7097</strain>
    </source>
</reference>
<dbReference type="InterPro" id="IPR036271">
    <property type="entry name" value="Tet_transcr_reg_TetR-rel_C_sf"/>
</dbReference>
<dbReference type="Gene3D" id="1.10.357.10">
    <property type="entry name" value="Tetracycline Repressor, domain 2"/>
    <property type="match status" value="1"/>
</dbReference>
<name>A0A2P8IGI2_SACCR</name>
<dbReference type="PANTHER" id="PTHR47506:SF1">
    <property type="entry name" value="HTH-TYPE TRANSCRIPTIONAL REGULATOR YJDC"/>
    <property type="match status" value="1"/>
</dbReference>
<dbReference type="Gene3D" id="1.10.10.60">
    <property type="entry name" value="Homeodomain-like"/>
    <property type="match status" value="1"/>
</dbReference>
<proteinExistence type="predicted"/>